<organism evidence="2 3">
    <name type="scientific">Psychrobacillus soli</name>
    <dbReference type="NCBI Taxonomy" id="1543965"/>
    <lineage>
        <taxon>Bacteria</taxon>
        <taxon>Bacillati</taxon>
        <taxon>Bacillota</taxon>
        <taxon>Bacilli</taxon>
        <taxon>Bacillales</taxon>
        <taxon>Bacillaceae</taxon>
        <taxon>Psychrobacillus</taxon>
    </lineage>
</organism>
<feature type="domain" description="NERD" evidence="1">
    <location>
        <begin position="58"/>
        <end position="176"/>
    </location>
</feature>
<dbReference type="AlphaFoldDB" id="A0A544T9W9"/>
<gene>
    <name evidence="2" type="ORF">FG383_11590</name>
</gene>
<proteinExistence type="predicted"/>
<dbReference type="OrthoDB" id="569879at2"/>
<evidence type="ECO:0000259" key="1">
    <source>
        <dbReference type="PROSITE" id="PS50965"/>
    </source>
</evidence>
<evidence type="ECO:0000313" key="2">
    <source>
        <dbReference type="EMBL" id="TQR14148.1"/>
    </source>
</evidence>
<dbReference type="PROSITE" id="PS50965">
    <property type="entry name" value="NERD"/>
    <property type="match status" value="1"/>
</dbReference>
<accession>A0A544T9W9</accession>
<reference evidence="2 3" key="1">
    <citation type="submission" date="2019-05" db="EMBL/GenBank/DDBJ databases">
        <title>Psychrobacillus vulpis sp. nov., a new species isolated from feces of a red fox that inhabits in The Tablas de Daimiel Natural Park, Albacete, Spain.</title>
        <authorList>
            <person name="Rodriguez M."/>
            <person name="Reina J.C."/>
            <person name="Bejar V."/>
            <person name="Llamas I."/>
        </authorList>
    </citation>
    <scope>NUCLEOTIDE SEQUENCE [LARGE SCALE GENOMIC DNA]</scope>
    <source>
        <strain evidence="2 3">NHI-2</strain>
    </source>
</reference>
<dbReference type="InterPro" id="IPR011528">
    <property type="entry name" value="NERD"/>
</dbReference>
<name>A0A544T9W9_9BACI</name>
<protein>
    <submittedName>
        <fullName evidence="2">NERD domain-containing protein</fullName>
    </submittedName>
</protein>
<dbReference type="EMBL" id="VDGG01000021">
    <property type="protein sequence ID" value="TQR14148.1"/>
    <property type="molecule type" value="Genomic_DNA"/>
</dbReference>
<dbReference type="Proteomes" id="UP000318937">
    <property type="component" value="Unassembled WGS sequence"/>
</dbReference>
<sequence length="338" mass="39601">MVFSIQYTILFCLKGGILVDNPRILPKTVQVYKRLLHRISKNQSLYLEIEKKIRAIEAGYSGESYVDNFLKQVNFPKHYAILKDLHIQIDENNYLQIDTLILTKKYFAILEIKNIRGKIYFQRNPNQLIREIDGETTPLKCPEQQLKRHVQKLKLLLQQYKVNIPIKSLIVLAYSKTHVVLPPQYANITMGCDISHHIEEYNQLPDAISTQKFHQSLTNLLSRSNEFIPKPLAKVYPLELSHIKIGLFCPNCHVKINNQRNCINCNTPKKIMQQQAIEDWFYLVKDTISNSECVYFLELKDKFAANYLLNKMALHPVNHHKSRYYIMQKTKALSELQE</sequence>
<comment type="caution">
    <text evidence="2">The sequence shown here is derived from an EMBL/GenBank/DDBJ whole genome shotgun (WGS) entry which is preliminary data.</text>
</comment>
<evidence type="ECO:0000313" key="3">
    <source>
        <dbReference type="Proteomes" id="UP000318937"/>
    </source>
</evidence>
<dbReference type="Pfam" id="PF08378">
    <property type="entry name" value="NERD"/>
    <property type="match status" value="1"/>
</dbReference>
<keyword evidence="3" id="KW-1185">Reference proteome</keyword>